<dbReference type="PROSITE" id="PS50110">
    <property type="entry name" value="RESPONSE_REGULATORY"/>
    <property type="match status" value="1"/>
</dbReference>
<sequence length="250" mass="29437">MKYPIILCEDSPQQLANLKETIKDYMLFHDNQFELAFSSANPHEIQTFIEEHQIQKGIYFLDIDLSSDMNGIDLAQWIRNYDVGAKIIFVTTHTEMAPMTLKRQVEALGFITKDEYDKMRSEIFQNLELAYQRIEQTALEDENLNVYSFKIGNETLNFNEKDIILIESSDKAHRVNLITKDGQYEFFDNIGNLEKETNLIKVSRSLLINPQNIERIDFKMRIIYFNNEMQRPFSMSKTKVLRQAIQENIK</sequence>
<dbReference type="Pfam" id="PF04397">
    <property type="entry name" value="LytTR"/>
    <property type="match status" value="1"/>
</dbReference>
<dbReference type="SUPFAM" id="SSF52172">
    <property type="entry name" value="CheY-like"/>
    <property type="match status" value="1"/>
</dbReference>
<keyword evidence="2" id="KW-0902">Two-component regulatory system</keyword>
<dbReference type="GO" id="GO:0003677">
    <property type="term" value="F:DNA binding"/>
    <property type="evidence" value="ECO:0007669"/>
    <property type="project" value="UniProtKB-KW"/>
</dbReference>
<feature type="domain" description="HTH LytTR-type" evidence="7">
    <location>
        <begin position="147"/>
        <end position="247"/>
    </location>
</feature>
<keyword evidence="8" id="KW-0238">DNA-binding</keyword>
<name>A0A9D1UX65_9LACO</name>
<dbReference type="AlphaFoldDB" id="A0A9D1UX65"/>
<dbReference type="Gene3D" id="2.40.50.1020">
    <property type="entry name" value="LytTr DNA-binding domain"/>
    <property type="match status" value="1"/>
</dbReference>
<dbReference type="InterPro" id="IPR001789">
    <property type="entry name" value="Sig_transdc_resp-reg_receiver"/>
</dbReference>
<evidence type="ECO:0000313" key="9">
    <source>
        <dbReference type="Proteomes" id="UP000823963"/>
    </source>
</evidence>
<dbReference type="Gene3D" id="3.40.50.2300">
    <property type="match status" value="1"/>
</dbReference>
<protein>
    <submittedName>
        <fullName evidence="8">LytTR family DNA-binding domain-containing protein</fullName>
    </submittedName>
</protein>
<evidence type="ECO:0000313" key="8">
    <source>
        <dbReference type="EMBL" id="HIX01998.1"/>
    </source>
</evidence>
<dbReference type="InterPro" id="IPR007492">
    <property type="entry name" value="LytTR_DNA-bd_dom"/>
</dbReference>
<comment type="caution">
    <text evidence="8">The sequence shown here is derived from an EMBL/GenBank/DDBJ whole genome shotgun (WGS) entry which is preliminary data.</text>
</comment>
<dbReference type="SMART" id="SM00448">
    <property type="entry name" value="REC"/>
    <property type="match status" value="1"/>
</dbReference>
<evidence type="ECO:0000256" key="2">
    <source>
        <dbReference type="ARBA" id="ARBA00023012"/>
    </source>
</evidence>
<reference evidence="8" key="2">
    <citation type="submission" date="2021-04" db="EMBL/GenBank/DDBJ databases">
        <authorList>
            <person name="Gilroy R."/>
        </authorList>
    </citation>
    <scope>NUCLEOTIDE SEQUENCE</scope>
    <source>
        <strain evidence="8">6627</strain>
    </source>
</reference>
<dbReference type="PROSITE" id="PS50930">
    <property type="entry name" value="HTH_LYTTR"/>
    <property type="match status" value="1"/>
</dbReference>
<gene>
    <name evidence="8" type="ORF">H9861_04510</name>
</gene>
<dbReference type="InterPro" id="IPR011006">
    <property type="entry name" value="CheY-like_superfamily"/>
</dbReference>
<dbReference type="SMART" id="SM00850">
    <property type="entry name" value="LytTR"/>
    <property type="match status" value="1"/>
</dbReference>
<dbReference type="Proteomes" id="UP000823963">
    <property type="component" value="Unassembled WGS sequence"/>
</dbReference>
<evidence type="ECO:0000256" key="1">
    <source>
        <dbReference type="ARBA" id="ARBA00022490"/>
    </source>
</evidence>
<organism evidence="8 9">
    <name type="scientific">Candidatus Ligilactobacillus excrementigallinarum</name>
    <dbReference type="NCBI Taxonomy" id="2838641"/>
    <lineage>
        <taxon>Bacteria</taxon>
        <taxon>Bacillati</taxon>
        <taxon>Bacillota</taxon>
        <taxon>Bacilli</taxon>
        <taxon>Lactobacillales</taxon>
        <taxon>Lactobacillaceae</taxon>
        <taxon>Ligilactobacillus</taxon>
    </lineage>
</organism>
<evidence type="ECO:0000256" key="4">
    <source>
        <dbReference type="ARBA" id="ARBA00037164"/>
    </source>
</evidence>
<feature type="domain" description="Response regulatory" evidence="6">
    <location>
        <begin position="4"/>
        <end position="128"/>
    </location>
</feature>
<keyword evidence="3" id="KW-0010">Activator</keyword>
<dbReference type="PANTHER" id="PTHR37299:SF3">
    <property type="entry name" value="STAGE 0 SPORULATION PROTEIN A HOMOLOG"/>
    <property type="match status" value="1"/>
</dbReference>
<feature type="modified residue" description="4-aspartylphosphate" evidence="5">
    <location>
        <position position="62"/>
    </location>
</feature>
<dbReference type="EMBL" id="DXFP01000037">
    <property type="protein sequence ID" value="HIX01998.1"/>
    <property type="molecule type" value="Genomic_DNA"/>
</dbReference>
<keyword evidence="1" id="KW-0963">Cytoplasm</keyword>
<reference evidence="8" key="1">
    <citation type="journal article" date="2021" name="PeerJ">
        <title>Extensive microbial diversity within the chicken gut microbiome revealed by metagenomics and culture.</title>
        <authorList>
            <person name="Gilroy R."/>
            <person name="Ravi A."/>
            <person name="Getino M."/>
            <person name="Pursley I."/>
            <person name="Horton D.L."/>
            <person name="Alikhan N.F."/>
            <person name="Baker D."/>
            <person name="Gharbi K."/>
            <person name="Hall N."/>
            <person name="Watson M."/>
            <person name="Adriaenssens E.M."/>
            <person name="Foster-Nyarko E."/>
            <person name="Jarju S."/>
            <person name="Secka A."/>
            <person name="Antonio M."/>
            <person name="Oren A."/>
            <person name="Chaudhuri R.R."/>
            <person name="La Ragione R."/>
            <person name="Hildebrand F."/>
            <person name="Pallen M.J."/>
        </authorList>
    </citation>
    <scope>NUCLEOTIDE SEQUENCE</scope>
    <source>
        <strain evidence="8">6627</strain>
    </source>
</reference>
<dbReference type="GO" id="GO:0000156">
    <property type="term" value="F:phosphorelay response regulator activity"/>
    <property type="evidence" value="ECO:0007669"/>
    <property type="project" value="InterPro"/>
</dbReference>
<keyword evidence="5" id="KW-0597">Phosphoprotein</keyword>
<dbReference type="InterPro" id="IPR046947">
    <property type="entry name" value="LytR-like"/>
</dbReference>
<proteinExistence type="predicted"/>
<evidence type="ECO:0000259" key="7">
    <source>
        <dbReference type="PROSITE" id="PS50930"/>
    </source>
</evidence>
<dbReference type="Pfam" id="PF00072">
    <property type="entry name" value="Response_reg"/>
    <property type="match status" value="1"/>
</dbReference>
<accession>A0A9D1UX65</accession>
<evidence type="ECO:0000256" key="3">
    <source>
        <dbReference type="ARBA" id="ARBA00023159"/>
    </source>
</evidence>
<evidence type="ECO:0000256" key="5">
    <source>
        <dbReference type="PROSITE-ProRule" id="PRU00169"/>
    </source>
</evidence>
<evidence type="ECO:0000259" key="6">
    <source>
        <dbReference type="PROSITE" id="PS50110"/>
    </source>
</evidence>
<dbReference type="PANTHER" id="PTHR37299">
    <property type="entry name" value="TRANSCRIPTIONAL REGULATOR-RELATED"/>
    <property type="match status" value="1"/>
</dbReference>
<comment type="function">
    <text evidence="4">Required for high-level post-exponential phase expression of a series of secreted proteins.</text>
</comment>